<sequence length="315" mass="35566">MDVLAITDVAAHCILLVTGVSGNCFILIIHFLEWLKTGEHNPCNLIINSIGLSNIFLQIANDIFELIYCLYPDAYHELWVNYLSIALTSSLTLSSLWFSTCLCFYYCIKIVNLNGSLFYKIKAKLHVVIPWLLVFSTVLSWSVGMPAYWDLYASYSTSILNITGNLTLDETYYPYWSRCNCIFYIYIIVASLAFAVIFLALGTIIGSLCRHMSKMNRNNKGHGYSRIRTHLSAAKTVTALLVLYLIFYMTFSCLNNPVYDVDDFTIVICLIVISTFPTVNAVILIMGNRKLVNALKQILGMKSSVNCTEVIVTTY</sequence>
<accession>A0AAV2ZFF3</accession>
<evidence type="ECO:0000256" key="1">
    <source>
        <dbReference type="ARBA" id="ARBA00004141"/>
    </source>
</evidence>
<dbReference type="GO" id="GO:0004930">
    <property type="term" value="F:G protein-coupled receptor activity"/>
    <property type="evidence" value="ECO:0007669"/>
    <property type="project" value="UniProtKB-KW"/>
</dbReference>
<dbReference type="InterPro" id="IPR007960">
    <property type="entry name" value="TAS2R"/>
</dbReference>
<evidence type="ECO:0000256" key="5">
    <source>
        <dbReference type="ARBA" id="ARBA00022692"/>
    </source>
</evidence>
<feature type="transmembrane region" description="Helical" evidence="13">
    <location>
        <begin position="128"/>
        <end position="149"/>
    </location>
</feature>
<protein>
    <recommendedName>
        <fullName evidence="12">Taste receptor type 2</fullName>
    </recommendedName>
</protein>
<dbReference type="AlphaFoldDB" id="A0AAV2ZFF3"/>
<evidence type="ECO:0000256" key="2">
    <source>
        <dbReference type="ARBA" id="ARBA00007376"/>
    </source>
</evidence>
<comment type="caution">
    <text evidence="14">The sequence shown here is derived from an EMBL/GenBank/DDBJ whole genome shotgun (WGS) entry which is preliminary data.</text>
</comment>
<feature type="transmembrane region" description="Helical" evidence="13">
    <location>
        <begin position="9"/>
        <end position="32"/>
    </location>
</feature>
<keyword evidence="4 12" id="KW-0716">Sensory transduction</keyword>
<name>A0AAV2ZFF3_PYXAD</name>
<dbReference type="GO" id="GO:0016020">
    <property type="term" value="C:membrane"/>
    <property type="evidence" value="ECO:0007669"/>
    <property type="project" value="UniProtKB-SubCell"/>
</dbReference>
<organism evidence="14 15">
    <name type="scientific">Pyxicephalus adspersus</name>
    <name type="common">African bullfrog</name>
    <dbReference type="NCBI Taxonomy" id="30357"/>
    <lineage>
        <taxon>Eukaryota</taxon>
        <taxon>Metazoa</taxon>
        <taxon>Chordata</taxon>
        <taxon>Craniata</taxon>
        <taxon>Vertebrata</taxon>
        <taxon>Euteleostomi</taxon>
        <taxon>Amphibia</taxon>
        <taxon>Batrachia</taxon>
        <taxon>Anura</taxon>
        <taxon>Neobatrachia</taxon>
        <taxon>Ranoidea</taxon>
        <taxon>Pyxicephalidae</taxon>
        <taxon>Pyxicephalinae</taxon>
        <taxon>Pyxicephalus</taxon>
    </lineage>
</organism>
<keyword evidence="15" id="KW-1185">Reference proteome</keyword>
<evidence type="ECO:0000313" key="14">
    <source>
        <dbReference type="EMBL" id="DBA15164.1"/>
    </source>
</evidence>
<evidence type="ECO:0000256" key="13">
    <source>
        <dbReference type="SAM" id="Phobius"/>
    </source>
</evidence>
<evidence type="ECO:0000256" key="7">
    <source>
        <dbReference type="ARBA" id="ARBA00023040"/>
    </source>
</evidence>
<keyword evidence="9 12" id="KW-0675">Receptor</keyword>
<comment type="similarity">
    <text evidence="2 11">Belongs to the G-protein coupled receptor T2R family.</text>
</comment>
<evidence type="ECO:0000256" key="6">
    <source>
        <dbReference type="ARBA" id="ARBA00022989"/>
    </source>
</evidence>
<reference evidence="14" key="1">
    <citation type="thesis" date="2020" institute="ProQuest LLC" country="789 East Eisenhower Parkway, Ann Arbor, MI, USA">
        <title>Comparative Genomics and Chromosome Evolution.</title>
        <authorList>
            <person name="Mudd A.B."/>
        </authorList>
    </citation>
    <scope>NUCLEOTIDE SEQUENCE</scope>
    <source>
        <strain evidence="14">1538</strain>
        <tissue evidence="14">Blood</tissue>
    </source>
</reference>
<evidence type="ECO:0000256" key="3">
    <source>
        <dbReference type="ARBA" id="ARBA00022480"/>
    </source>
</evidence>
<evidence type="ECO:0000256" key="9">
    <source>
        <dbReference type="ARBA" id="ARBA00023170"/>
    </source>
</evidence>
<feature type="transmembrane region" description="Helical" evidence="13">
    <location>
        <begin position="230"/>
        <end position="252"/>
    </location>
</feature>
<dbReference type="Proteomes" id="UP001181693">
    <property type="component" value="Unassembled WGS sequence"/>
</dbReference>
<evidence type="ECO:0000256" key="12">
    <source>
        <dbReference type="RuleBase" id="RU004424"/>
    </source>
</evidence>
<gene>
    <name evidence="14" type="ORF">GDO54_004412</name>
</gene>
<evidence type="ECO:0000256" key="11">
    <source>
        <dbReference type="RuleBase" id="RU004423"/>
    </source>
</evidence>
<feature type="transmembrane region" description="Helical" evidence="13">
    <location>
        <begin position="82"/>
        <end position="108"/>
    </location>
</feature>
<evidence type="ECO:0000256" key="8">
    <source>
        <dbReference type="ARBA" id="ARBA00023136"/>
    </source>
</evidence>
<dbReference type="SUPFAM" id="SSF81321">
    <property type="entry name" value="Family A G protein-coupled receptor-like"/>
    <property type="match status" value="1"/>
</dbReference>
<keyword evidence="8 12" id="KW-0472">Membrane</keyword>
<dbReference type="Gene3D" id="1.20.1070.10">
    <property type="entry name" value="Rhodopsin 7-helix transmembrane proteins"/>
    <property type="match status" value="1"/>
</dbReference>
<dbReference type="GO" id="GO:0033038">
    <property type="term" value="F:bitter taste receptor activity"/>
    <property type="evidence" value="ECO:0007669"/>
    <property type="project" value="InterPro"/>
</dbReference>
<feature type="transmembrane region" description="Helical" evidence="13">
    <location>
        <begin position="264"/>
        <end position="286"/>
    </location>
</feature>
<dbReference type="PANTHER" id="PTHR11394">
    <property type="entry name" value="TASTE RECEPTOR TYPE 2"/>
    <property type="match status" value="1"/>
</dbReference>
<comment type="subcellular location">
    <subcellularLocation>
        <location evidence="1 12">Membrane</location>
        <topology evidence="1 12">Multi-pass membrane protein</topology>
    </subcellularLocation>
</comment>
<dbReference type="FunFam" id="1.20.1070.10:FF:000055">
    <property type="entry name" value="Taste receptor type 2"/>
    <property type="match status" value="1"/>
</dbReference>
<evidence type="ECO:0000313" key="15">
    <source>
        <dbReference type="Proteomes" id="UP001181693"/>
    </source>
</evidence>
<dbReference type="EMBL" id="DYDO01000012">
    <property type="protein sequence ID" value="DBA15164.1"/>
    <property type="molecule type" value="Genomic_DNA"/>
</dbReference>
<proteinExistence type="inferred from homology"/>
<keyword evidence="5 12" id="KW-0812">Transmembrane</keyword>
<keyword evidence="7 12" id="KW-0297">G-protein coupled receptor</keyword>
<evidence type="ECO:0000256" key="4">
    <source>
        <dbReference type="ARBA" id="ARBA00022606"/>
    </source>
</evidence>
<evidence type="ECO:0000256" key="10">
    <source>
        <dbReference type="ARBA" id="ARBA00023224"/>
    </source>
</evidence>
<dbReference type="PANTHER" id="PTHR11394:SF144">
    <property type="entry name" value="TASTE RECEPTOR TYPE 2"/>
    <property type="match status" value="1"/>
</dbReference>
<feature type="transmembrane region" description="Helical" evidence="13">
    <location>
        <begin position="183"/>
        <end position="209"/>
    </location>
</feature>
<keyword evidence="6 13" id="KW-1133">Transmembrane helix</keyword>
<dbReference type="Pfam" id="PF05296">
    <property type="entry name" value="TAS2R"/>
    <property type="match status" value="1"/>
</dbReference>
<keyword evidence="10 12" id="KW-0807">Transducer</keyword>
<keyword evidence="3 12" id="KW-0919">Taste</keyword>